<evidence type="ECO:0000256" key="1">
    <source>
        <dbReference type="SAM" id="MobiDB-lite"/>
    </source>
</evidence>
<dbReference type="AlphaFoldDB" id="A0A833S5D6"/>
<feature type="region of interest" description="Disordered" evidence="1">
    <location>
        <begin position="1"/>
        <end position="76"/>
    </location>
</feature>
<evidence type="ECO:0000313" key="2">
    <source>
        <dbReference type="EMBL" id="KAF4029147.1"/>
    </source>
</evidence>
<dbReference type="EMBL" id="WSZM01000886">
    <property type="protein sequence ID" value="KAF4029147.1"/>
    <property type="molecule type" value="Genomic_DNA"/>
</dbReference>
<keyword evidence="3" id="KW-1185">Reference proteome</keyword>
<reference evidence="2" key="1">
    <citation type="submission" date="2020-04" db="EMBL/GenBank/DDBJ databases">
        <title>Hybrid Assembly of Korean Phytophthora infestans isolates.</title>
        <authorList>
            <person name="Prokchorchik M."/>
            <person name="Lee Y."/>
            <person name="Seo J."/>
            <person name="Cho J.-H."/>
            <person name="Park Y.-E."/>
            <person name="Jang D.-C."/>
            <person name="Im J.-S."/>
            <person name="Choi J.-G."/>
            <person name="Park H.-J."/>
            <person name="Lee G.-B."/>
            <person name="Lee Y.-G."/>
            <person name="Hong S.-Y."/>
            <person name="Cho K."/>
            <person name="Sohn K.H."/>
        </authorList>
    </citation>
    <scope>NUCLEOTIDE SEQUENCE</scope>
    <source>
        <strain evidence="2">KR_1_A1</strain>
    </source>
</reference>
<feature type="compositionally biased region" description="Basic and acidic residues" evidence="1">
    <location>
        <begin position="64"/>
        <end position="76"/>
    </location>
</feature>
<evidence type="ECO:0000313" key="3">
    <source>
        <dbReference type="Proteomes" id="UP000602510"/>
    </source>
</evidence>
<sequence length="138" mass="14969">MRNTPLGFPENVSAAEYDKGGEESHEQGGLFDDDYGGDELADNDVIGHVEQVNTDSYEDCEEFGDVKTPDESNDDKNTVTRVTWRLTVTEVAAAPATVEGANAVTVDGYTTSDESSDGQKRDNRALEMGCWDGPRVVT</sequence>
<feature type="region of interest" description="Disordered" evidence="1">
    <location>
        <begin position="105"/>
        <end position="138"/>
    </location>
</feature>
<organism evidence="2 3">
    <name type="scientific">Phytophthora infestans</name>
    <name type="common">Potato late blight agent</name>
    <name type="synonym">Botrytis infestans</name>
    <dbReference type="NCBI Taxonomy" id="4787"/>
    <lineage>
        <taxon>Eukaryota</taxon>
        <taxon>Sar</taxon>
        <taxon>Stramenopiles</taxon>
        <taxon>Oomycota</taxon>
        <taxon>Peronosporomycetes</taxon>
        <taxon>Peronosporales</taxon>
        <taxon>Peronosporaceae</taxon>
        <taxon>Phytophthora</taxon>
    </lineage>
</organism>
<accession>A0A833S5D6</accession>
<protein>
    <submittedName>
        <fullName evidence="2">Uncharacterized protein</fullName>
    </submittedName>
</protein>
<proteinExistence type="predicted"/>
<comment type="caution">
    <text evidence="2">The sequence shown here is derived from an EMBL/GenBank/DDBJ whole genome shotgun (WGS) entry which is preliminary data.</text>
</comment>
<feature type="compositionally biased region" description="Basic and acidic residues" evidence="1">
    <location>
        <begin position="16"/>
        <end position="26"/>
    </location>
</feature>
<name>A0A833S5D6_PHYIN</name>
<dbReference type="Proteomes" id="UP000602510">
    <property type="component" value="Unassembled WGS sequence"/>
</dbReference>
<gene>
    <name evidence="2" type="ORF">GN244_ATG19142</name>
</gene>
<feature type="compositionally biased region" description="Acidic residues" evidence="1">
    <location>
        <begin position="31"/>
        <end position="42"/>
    </location>
</feature>